<keyword evidence="2" id="KW-1133">Transmembrane helix</keyword>
<feature type="compositionally biased region" description="Polar residues" evidence="1">
    <location>
        <begin position="4141"/>
        <end position="4154"/>
    </location>
</feature>
<feature type="compositionally biased region" description="Low complexity" evidence="1">
    <location>
        <begin position="633"/>
        <end position="677"/>
    </location>
</feature>
<gene>
    <name evidence="4" type="ORF">CFP71_22285</name>
</gene>
<evidence type="ECO:0000313" key="5">
    <source>
        <dbReference type="Proteomes" id="UP000215223"/>
    </source>
</evidence>
<dbReference type="Proteomes" id="UP000215223">
    <property type="component" value="Unassembled WGS sequence"/>
</dbReference>
<dbReference type="InterPro" id="IPR057746">
    <property type="entry name" value="CpnT-like_N"/>
</dbReference>
<feature type="region of interest" description="Disordered" evidence="1">
    <location>
        <begin position="2173"/>
        <end position="2202"/>
    </location>
</feature>
<feature type="compositionally biased region" description="Polar residues" evidence="1">
    <location>
        <begin position="1098"/>
        <end position="1108"/>
    </location>
</feature>
<feature type="compositionally biased region" description="Basic and acidic residues" evidence="1">
    <location>
        <begin position="826"/>
        <end position="838"/>
    </location>
</feature>
<name>A0A229S2W4_9PSEU</name>
<evidence type="ECO:0000313" key="4">
    <source>
        <dbReference type="EMBL" id="OXM53248.1"/>
    </source>
</evidence>
<accession>A0A229S2W4</accession>
<feature type="compositionally biased region" description="Polar residues" evidence="1">
    <location>
        <begin position="2181"/>
        <end position="2191"/>
    </location>
</feature>
<feature type="compositionally biased region" description="Low complexity" evidence="1">
    <location>
        <begin position="3747"/>
        <end position="3774"/>
    </location>
</feature>
<feature type="transmembrane region" description="Helical" evidence="2">
    <location>
        <begin position="117"/>
        <end position="139"/>
    </location>
</feature>
<feature type="compositionally biased region" description="Basic and acidic residues" evidence="1">
    <location>
        <begin position="1113"/>
        <end position="1125"/>
    </location>
</feature>
<dbReference type="RefSeq" id="WP_093935884.1">
    <property type="nucleotide sequence ID" value="NZ_NMQT01000077.1"/>
</dbReference>
<proteinExistence type="predicted"/>
<feature type="region of interest" description="Disordered" evidence="1">
    <location>
        <begin position="4130"/>
        <end position="4157"/>
    </location>
</feature>
<feature type="compositionally biased region" description="Low complexity" evidence="1">
    <location>
        <begin position="1137"/>
        <end position="1149"/>
    </location>
</feature>
<feature type="compositionally biased region" description="Basic and acidic residues" evidence="1">
    <location>
        <begin position="4236"/>
        <end position="4255"/>
    </location>
</feature>
<feature type="compositionally biased region" description="Pro residues" evidence="1">
    <location>
        <begin position="678"/>
        <end position="690"/>
    </location>
</feature>
<feature type="compositionally biased region" description="Low complexity" evidence="1">
    <location>
        <begin position="785"/>
        <end position="794"/>
    </location>
</feature>
<sequence>MSGGSVKLPAELQTFFLVTLGMPWPEGNDAALAELARAWREFEAAAEEYREAVRAGGLGVPGALVGETGEFFASYLGGDVVPGIEALGEASESLAGMAKTAAADVVKAKVMMIAMAAMALATIIHLLATLIGAAFVGLAQLTARQALMAIWRGLVAKMHALVAMKFNQELAIRLLKAIGAGVVAATPHTVKFAAAGAGIMGGLDLSVQTGQIAAGKRDELDGKSLLGSFGGGALGGAFAGIFHAAAVWARGAAAGWADNEAARSLAERLKVEGVTLETLKEAGERLAVAPRAIPGSVEALGHLSYGAGQVGVVFITAPVINLATGSPHASPWLGMLGALSGFGGGRGGGGAGGRLDTLLVDLGHLPKAVEFTIPAGDVKTDIKTGGEAKVPVADVKTESTADIKAGGKADGGLTTGERLFLEPPPSYADTIAADAAQRPVASTTPGQAIGTLFTPAVHENPAGAVASAADTSSTVHTGQKVEPAGVASPAFAEEGTTAHFLTTAAEPQPGAANGGRATLTTATPGPATAASITTTATSSATTTSSTNTATTAATTAATTTTGAATTTATTGASATTAAAQTASGAEAGRGAPERNAAAAPETAAARDTGVATPEQASETKAVDTSSAGPQRVESTSATTSAETARAPEAPAGSEPAPVAAESPQRVESAPATTNTEPVPAPETPVVPEPAPVAAESPQNRPQPAVTRPAAAEVPTSDRATLPEKSAPERATGDLPGRQGKTELSEPKVETAGAQSGRSGAATPARVEGKPVTEAVTSTAQPSDTAARPAAARPAPDSKTAEPVGRAAEVRTSVTADAPGRPATGGGRDENRGQTRDDAGSDEALLIPVAYADETPHTAVHGEEPTARMGRAEWAEWEKLRETLTATPYKAERFEPYAKGESEDGKLGGRITQIRFTVRRGQVANGTWIREIAVPLALVSDDVDQKTRETLIESLQRELATLEAATDPQLLRLGNGDRAHLRLEAVAADGFAEGWDRYSGESLPVTVKNGEGETNQVEWYLGSGTGAMLHEIIHAAGGKDGYRDATAGARREPVRGIMGPFPEAERFIARETMAVLDGLSLAAGDHGGGLRNPDPARAGSTSVVSSEPYNSMHRPAEAPKPKKDPDPPPPLSTHRRGSSGSRPRSQGSDSGPRKLWRRSNPSLGTLPLSPSMPTLIESDAEARAGFARLVRPSLVAVPDFEPIRAAVLAKVSKYEDWVRENLSDVKLADFGATLDGLKLDISPRLSVTVEVHAIDTAQNPVDRTTESVTSSEHLAKTIQVADQIERTPVNPTSFSAPAGPVTVSGGIRGIGSASQSSVVAKRASSSAFDVTEQRQGTRSRHDVTYRVKVFEKGHSRGTRERDPGDDVLLDLELDWPKNAPVEPLTPADPVGGKPSGQRAIDFAEVHKRIKHVELKGTKRVYDAIVEQLDLKERRDGEVVALKTWLDNLGGDHGKELVTGGLAKRTFEFRHRERLEILVRRHKPEAGSRPHSSHAGGSQSSIGHRRSSSALDTDARSGTREWGGSLGSGFGESLSDLVGAKVSVNVSYARSASDSESHATSLEHESIEQIRGAFEKHDEDFPFAVTIVPETGDRPVSRGSGSSAGRRPSTRDGRVYELVVPGSVHVYLAETGQMDSESSMAFGSGSDGQASSKAGMTVKEVPDRAASHWKIAESDRKTIAGVVAAVLRGEEEITDHQSQAVQDDLAALLGEPERVRELVAGTRMPLPGERSLFIDAQLARGRGHYVKQATWKELASKVAVGEASQVSSSRLREGMLSIEVEADAGPVTILGSATASREHERAWNVGQSIRKEQGRPGGADALHLFNYPMTLNFRVGTDWAHIDKELEFEDPEAGVPIPGLQARLQVAAPPRRGIRVGVGTEHLDETAWGDQAGLNTSALRPGGRPVRSELDSLQALLDFPATIIEGFSGLLPEPDRTRDRVAGAVKHLAAGEKPTPLGIHHEGESARDASQQKIETWARHATRQARLPLTTKSDVLPLDSFNEGGFFATGSRDLHGTVELKTDLLEPQILRRDDAHVFADTTRTTTELSPEERRKLGAEASAKATVPTGGLATVGAEAKAGLARERSDDGSETVVDETHRETTEHGYLVAWDHRHHLTLSVLEGRTGMLGGRHTGEAKSRSLEKYVPMAELRWVPASALAEIGELPPAELKKLHEDDQKALSAGTQARSSSGNGPEDILGDLDPADSSVVPRLIANLTTELRAWEAKVTEPKVQREFRELHDEMLGSLGTHLALGGFGDTVRAMLRGGAVRFGRRFLDSGKLEQVLVLKARLPHGRENPAGFDYRVESSSTTTTRHRGGVAWEKSYGVTAEGTPKLPVPEFTGSSKLGLDQAIAPHAGVQGTRTTFRGPERAAATTVKFAWNGKATQRIHDLEVWVEVHPWARSGVYARHVPGIRHQHVREIEKLSPSTLDAVVRSTLPSFLTDSGSPSPTMTGSLREHWADDGRGASWPDDAALWGFPVEAPKLYAEIRKTVESMNAERTFAVLVATQAPLLGRRLPSLLSEDGYFVDVGSRTTIDSVRIKLDLGDRYLVREIEGASLTVGRDAATRATVERSHEGTVSGGLLGGPVSGLVGELGKERQFGAPAEEVPIELGGTPEGQGDGVFWVSAVPDFTMIFKQANGKEGKPLRIGPDGRIDLLVDRAGLVALGLEPPAGTRGGLAPGIPSIAIRVPTAISRTSTFASDRTIKAASARNPVGEARGDATSVHRAVSREKDLKILRKEFAALGGTTDRPTVRAEVDERFQRLDAALDNVPAPIARQVLDMVRGAMFTTGNIPVREVDIDGVTHRQTIRPVFPETFGRLLDTLALQLEQENNPFREGGLLAGLGPQRDEALLSRLAHLATVNLPRVGRDYLLKHPAFHALLANPDAVKEALYAAGELEPDRRTPAGAAVNSALRARVPLLTGLIVLGLAGVTRFLNDGDRYAGLEVQPAREEQLVKSARGVRETLLKALDTTIELADRERQDPKAWHGLSEQWANAMQQFAALAGVGLATPAARADAYARYVAEGVLPTSDVPSRPGELTSRVQLASWLSDGGELAVFWERLAAGAGHVLAGAELAVFVQARRSADGPVFAVGDPEGRPVELNPAAFRNWAAEKGLAAPLSLFPAARTHGPLLTVPFSGGLWAGTRDSRPVPGTATPGMFELVLAKDGERPQPHQLAAALRGSAWNHADEIMLSGRDRADLELLGSALSRDLGATVRHEFERGKAPLLVTSDGHLTVGGLGAQAAPIRRPADEITALPLPLNLGVAFVDPVFARNLTGVFENHPDDRIPVAVHHRDGRFFLPDARKREIPHDPFQFAEALASQPLSLVTWGRFSKVSLFACDLTNESLSDLKAAVAKLPVLAHLDVEAIKLNTRIHITPDSDVLFGDQRALPDGTLSLTPSGDPGLPVARFGEDGVPPAEFLAWRPGDSGSTLLDHAQQLANDFVDRNWGTGLTPDLTWEALDRFIEPMPESWVRAWLEGTGSPHHRLGSFREADTFARESGYVVNAWEVAQAWGRARVSQETRLDERHAIPAEDRVRIEYMVDGFVDAAVQASPDSLPRVRSAVFVAPGSLAGTDGLGAVVESRIQLRLSTYPPGVVTVTADQLLAQVSVSVLTRPEGDPQIGVVQVHVEGQRALSGLYGPEAYSLPGDRPSRHWTQLHQARADLAWLADGGPVIARAGEIMNRLHQPPRVFVEQERSLVHQAHRERHRAATDLVAWDLLWNGELAAIERARDLVPAVGWPRRGGVVGGAPRADQPGPSTEAGSSSAATSTTPEEPPPPADVIAWQPPFPDTPGPRTLNEYVVENHTIVNRVNAALFLGPNALAMMPLELWEMVREHLRNDGTPASWARAWAEHMSPRQPLQARFGGTHGVAVASGGLLNPSEVQQAWNRARTTFETRLSASGELDGIDRHFSIGLMIDGFVDAALQPPPRILPEIQVAVFVPPGSSTGVSHLRKVAGHKIDSRLQQYPAHVRSLSVEQLLARVSITALTRPDGDPQIGVVQVRVEGQRRLSGLYGPEMYTDPANPLPSHQTHLAEARMALAGLAEDHPAFAQAREIMNKYHQPPRVFADQEPPRLHQAHRERRRAATDLVAWDLVRTVPIIPGEEVWAAEVRARALVAAVGWPRESRLLGGAPRDDQGGQASEAGSSRSTGSERMVDVASRLPDGDALAGLWERLAGPEGRMFDSAGGPARVRAVLSDNGPLFAVESAARPLELTPQELVSWVVEHEVSAPESLFPDRDTVSGKGKARQESGPKRVPAVVRQATGPGASSDLVTVHDGRGTPYANARNSQALLASMLPGKTTLASVADLPGTLFSWAVGTHLSIASWRDGRIHLHSDGRVGTSETSVGEPAASADLVNWTPSPVGRTLADEVRDISLVNDKNLKLLLGKGNPTPMPVELWKLVQDQLELDAVPPELARNWAGSSSVHRLEDERAAEASGNVLNPWEINAAKGRARAYLETRTTDYGTLPEPALRKIKLMVDGFVDAAVQARPESLPSIRGEVFVGPRSLGAVTVTGLLARIDSTINARLAEYPKDTVTTSAKQLSERVSVNALTLADADPRIGVVEVRVDGQRELTGLFGPWVYSDPNNPLPRVKRFVAVTRELLAGVDRNSSEFSRAREIMDRFHQPPREFDGRPPRMHQAHRERHLAATELIALLLYTRPRAAVRVAELLVPDVGWPRPSRIDGVPTLSRVITGHPSADREVAALALPRNTGVAFVDPRFFGNVVKAFAERTDDSVPVVVHHRDGRFSLPDSAGQRGSAGYRELAESLASMPARLIEWQKFSRVVLYACDLPKEAPGRLQAGLAGIPALSHLKVEVYFSGERVHFLPEGTVVTGDVPGLPDGTLTLAPSARESVRDFFASFRTALSTAVHLARWHGRVEVDSQGTVTGTRPTPLSGLVGREPTAFGRTLTPPDVLAFRPFLDGAGPSTLNEYVRNRSIVNQARFDDLTSTGTKTLGLPTEIWNLVRMQLILDPDSTPLNWAGDWAQEMAHAERPRLARAHDLTPTGPYGRDEIRQLSGFALNSAGAQLAWHRARIAYETRLDFSRGELPDEARSHIHLMVEGFVDAAARAHPGELPRVRGEVVVPKGHSGWANLVRSLVKKAVAQRLEEYPAGAVPLTAKQLSGQISISVITRPWRDVEFGKVRLRVDGQRALSGLYGPEAFAGEAAKPLSGAVGMPRLGGAPVPSKGLFTLSSPAGDRVAALALEHNTGVAFVSPLYFTHVSRALAPTESHALPLVVHHRAGRWGLPRADGSLVPHSSRELVEVLARAPAELVSWGAIQQIELFACDLTQAEVFSLQAALHDIPSLAGISVTTRMLNRSVRILPNGRISGYRRGADADRGALVLGTNAATHAGDSVVAARNLYGEENLISLLPDDVDAAAVSRSWANATPHSLRMIRREINQYGETQVEFAPWAELVTDHRPSPLVLRLWPRGSGFGVGPEILTPAETMRRLHDSEAFQRYLREPVRRPIIVLSWVSWALSDNRFGEFLSALSGIRPVHLVSYQGRYALLPEGSLKFYQSPQIGYSLFAPFTDLELSATPDVFTLSRTAGASATIAAREIAATVTAKWRTIRTEPAPLVMVIPGDDTVAQVAVRSRDVRLPLGGREIVSLFLSVPGARRVLASNPGKPVVLAGDFGANEARPGGIRFDVSAALAEHGLFNPVHATNSDASSGFQQVSGLFADRIKTELVLGADRLPAAVFVRHDGDEMALRQVQTWAGAAASTAGQVVLGPDGMKVDAPWHNAMPIFVKPADDGRIHLKRSDGRPAVGEPGLALRDSRELRTALGRVADGQSFPQSERTPFLIPIEGRVGELEKFTTDIADGGYSRATVAARGPVELMGLRQIKLTEPGFDRVKAVPPRLELIVSHALRSTDSTVHGVFFPRDDADMLASASVDARTSPLLRGGYFHFPTKPADPHLTPGGEPSWRTVLHGSQANVSMALSTARPYELGDRLILAGETAAEALFASTLYRQAQPDPSRPFRLLACNTAHNKQLVRSIKARWGNGAIIAPTSLVWFSHTISGAALNIRSHLVRADGPRPPRLALADLAAEHIPQRKIVQSAGGSLPKNVQAAVQTAVRASAWRVVSGAEPVTIRITVGGRDQSGGMSWGRELAAGIRTFANDEASQLAKHYSLPAAGARRMPIDVAFERKDQHPAVALVKFGLAEGEFGQKSLATRDADQITRAFAALAPNSDGIPQGGPVQPMAGALERPGRPFAASSSIPASRAGHVPRLPALVPAPDWLQDATAPPAVLLGWRPPAPGESRAGTWAETVQQRTVRNLAWLARSAVRRRLPDELWLMVNEAAQLRVGWVRAWVESMDSVRGPDGFTYKNEALAELTGVGLTKWEVAQARGNARVNLKDRLDEDGNLTYNGKASLYLMVDGFVDAAVQANPDALPRVRGAVFAAGQALEGAGKVEALLKERARLRLAQHPEEVVTITLEQVLARVEVEVITRPEGHEESGLARFRVDGQRELSGLYGPEAYSKPDNPLPRREDLLATARQEIAQWDPSDPEVAELFTQAEQIMKRYHQPPLEFDGPEKPRIHEAHEERYSAARDLIAFQLAQPDHTFEVNRRSADSVARLLVGEVGWPRPSTIVGGTT</sequence>
<reference evidence="4 5" key="1">
    <citation type="submission" date="2017-07" db="EMBL/GenBank/DDBJ databases">
        <title>Amycolatopsis thailandensis Genome sequencing and assembly.</title>
        <authorList>
            <person name="Kaur N."/>
            <person name="Mayilraj S."/>
        </authorList>
    </citation>
    <scope>NUCLEOTIDE SEQUENCE [LARGE SCALE GENOMIC DNA]</scope>
    <source>
        <strain evidence="4 5">JCM 16380</strain>
    </source>
</reference>
<feature type="region of interest" description="Disordered" evidence="1">
    <location>
        <begin position="3747"/>
        <end position="3792"/>
    </location>
</feature>
<feature type="compositionally biased region" description="Low complexity" evidence="1">
    <location>
        <begin position="517"/>
        <end position="551"/>
    </location>
</feature>
<comment type="caution">
    <text evidence="4">The sequence shown here is derived from an EMBL/GenBank/DDBJ whole genome shotgun (WGS) entry which is preliminary data.</text>
</comment>
<organism evidence="4 5">
    <name type="scientific">Amycolatopsis thailandensis</name>
    <dbReference type="NCBI Taxonomy" id="589330"/>
    <lineage>
        <taxon>Bacteria</taxon>
        <taxon>Bacillati</taxon>
        <taxon>Actinomycetota</taxon>
        <taxon>Actinomycetes</taxon>
        <taxon>Pseudonocardiales</taxon>
        <taxon>Pseudonocardiaceae</taxon>
        <taxon>Amycolatopsis</taxon>
    </lineage>
</organism>
<feature type="compositionally biased region" description="Low complexity" evidence="1">
    <location>
        <begin position="565"/>
        <end position="606"/>
    </location>
</feature>
<feature type="compositionally biased region" description="Low complexity" evidence="1">
    <location>
        <begin position="1595"/>
        <end position="1605"/>
    </location>
</feature>
<keyword evidence="2" id="KW-0812">Transmembrane</keyword>
<feature type="region of interest" description="Disordered" evidence="1">
    <location>
        <begin position="4236"/>
        <end position="4258"/>
    </location>
</feature>
<dbReference type="OrthoDB" id="3630599at2"/>
<feature type="region of interest" description="Disordered" evidence="1">
    <location>
        <begin position="505"/>
        <end position="551"/>
    </location>
</feature>
<keyword evidence="5" id="KW-1185">Reference proteome</keyword>
<feature type="compositionally biased region" description="Polar residues" evidence="1">
    <location>
        <begin position="774"/>
        <end position="783"/>
    </location>
</feature>
<keyword evidence="2" id="KW-0472">Membrane</keyword>
<feature type="region of interest" description="Disordered" evidence="1">
    <location>
        <begin position="1085"/>
        <end position="1171"/>
    </location>
</feature>
<evidence type="ECO:0000256" key="2">
    <source>
        <dbReference type="SAM" id="Phobius"/>
    </source>
</evidence>
<feature type="compositionally biased region" description="Polar residues" evidence="1">
    <location>
        <begin position="614"/>
        <end position="628"/>
    </location>
</feature>
<evidence type="ECO:0000259" key="3">
    <source>
        <dbReference type="Pfam" id="PF25547"/>
    </source>
</evidence>
<feature type="region of interest" description="Disordered" evidence="1">
    <location>
        <begin position="4886"/>
        <end position="4907"/>
    </location>
</feature>
<feature type="domain" description="Outer membrane channel protein CpnT-like N-terminal" evidence="3">
    <location>
        <begin position="22"/>
        <end position="146"/>
    </location>
</feature>
<evidence type="ECO:0000256" key="1">
    <source>
        <dbReference type="SAM" id="MobiDB-lite"/>
    </source>
</evidence>
<feature type="compositionally biased region" description="Basic and acidic residues" evidence="1">
    <location>
        <begin position="739"/>
        <end position="748"/>
    </location>
</feature>
<dbReference type="EMBL" id="NMQT01000077">
    <property type="protein sequence ID" value="OXM53248.1"/>
    <property type="molecule type" value="Genomic_DNA"/>
</dbReference>
<protein>
    <recommendedName>
        <fullName evidence="3">Outer membrane channel protein CpnT-like N-terminal domain-containing protein</fullName>
    </recommendedName>
</protein>
<dbReference type="Pfam" id="PF25547">
    <property type="entry name" value="WXG100_2"/>
    <property type="match status" value="1"/>
</dbReference>
<feature type="region of interest" description="Disordered" evidence="1">
    <location>
        <begin position="1587"/>
        <end position="1612"/>
    </location>
</feature>
<feature type="region of interest" description="Disordered" evidence="1">
    <location>
        <begin position="565"/>
        <end position="840"/>
    </location>
</feature>
<feature type="compositionally biased region" description="Polar residues" evidence="1">
    <location>
        <begin position="4886"/>
        <end position="4896"/>
    </location>
</feature>
<feature type="region of interest" description="Disordered" evidence="1">
    <location>
        <begin position="1479"/>
        <end position="1523"/>
    </location>
</feature>